<organism evidence="11 12">
    <name type="scientific">Pseudonocardia acidicola</name>
    <dbReference type="NCBI Taxonomy" id="2724939"/>
    <lineage>
        <taxon>Bacteria</taxon>
        <taxon>Bacillati</taxon>
        <taxon>Actinomycetota</taxon>
        <taxon>Actinomycetes</taxon>
        <taxon>Pseudonocardiales</taxon>
        <taxon>Pseudonocardiaceae</taxon>
        <taxon>Pseudonocardia</taxon>
    </lineage>
</organism>
<evidence type="ECO:0000313" key="12">
    <source>
        <dbReference type="Proteomes" id="UP000820669"/>
    </source>
</evidence>
<dbReference type="Gene3D" id="3.40.50.720">
    <property type="entry name" value="NAD(P)-binding Rossmann-like Domain"/>
    <property type="match status" value="1"/>
</dbReference>
<evidence type="ECO:0000256" key="8">
    <source>
        <dbReference type="ARBA" id="ARBA00049243"/>
    </source>
</evidence>
<sequence length="341" mass="36114">MKAVRIHEYRTPPSLDEIPQPDLHGHHDVIVRIGGAGVCRTDLHVVDGWFENIMRPERPFTLGHENAGWVEAVGDAVTSVHVGDPVIVHPLATCGVCGACRQGEDMYCTASTFPGVTVDGGYAEYLCTSERSLVLLPPGVEPAQVAPHADAGITAYRAVRKVSEVLQPGQTAVVIGVGGLGHIGLQLLSEMTPARIVAVDKSQLGRDLASKVGAEAIFGTEDAIDGVAELTGGLGADVVIDFVAEHDTPDRALRMLRQGGTYSIVGYGADLHIPTVEMVLKEITVLGNLVGNYADLDGLMKLVVNGRVQLETRDYPLDAAAQALDDLENGRIQGRAVLTPA</sequence>
<evidence type="ECO:0000256" key="9">
    <source>
        <dbReference type="RuleBase" id="RU361277"/>
    </source>
</evidence>
<keyword evidence="4 9" id="KW-0479">Metal-binding</keyword>
<dbReference type="Pfam" id="PF08240">
    <property type="entry name" value="ADH_N"/>
    <property type="match status" value="1"/>
</dbReference>
<dbReference type="PANTHER" id="PTHR42940">
    <property type="entry name" value="ALCOHOL DEHYDROGENASE 1-RELATED"/>
    <property type="match status" value="1"/>
</dbReference>
<dbReference type="PROSITE" id="PS00059">
    <property type="entry name" value="ADH_ZINC"/>
    <property type="match status" value="1"/>
</dbReference>
<comment type="caution">
    <text evidence="11">The sequence shown here is derived from an EMBL/GenBank/DDBJ whole genome shotgun (WGS) entry which is preliminary data.</text>
</comment>
<protein>
    <recommendedName>
        <fullName evidence="3">alcohol dehydrogenase</fullName>
        <ecNumber evidence="3">1.1.1.1</ecNumber>
    </recommendedName>
</protein>
<dbReference type="InterPro" id="IPR013149">
    <property type="entry name" value="ADH-like_C"/>
</dbReference>
<dbReference type="InterPro" id="IPR011032">
    <property type="entry name" value="GroES-like_sf"/>
</dbReference>
<dbReference type="Pfam" id="PF00107">
    <property type="entry name" value="ADH_zinc_N"/>
    <property type="match status" value="1"/>
</dbReference>
<gene>
    <name evidence="11" type="ORF">HF526_31900</name>
</gene>
<evidence type="ECO:0000256" key="1">
    <source>
        <dbReference type="ARBA" id="ARBA00001947"/>
    </source>
</evidence>
<comment type="catalytic activity">
    <reaction evidence="7">
        <text>a secondary alcohol + NAD(+) = a ketone + NADH + H(+)</text>
        <dbReference type="Rhea" id="RHEA:10740"/>
        <dbReference type="ChEBI" id="CHEBI:15378"/>
        <dbReference type="ChEBI" id="CHEBI:17087"/>
        <dbReference type="ChEBI" id="CHEBI:35681"/>
        <dbReference type="ChEBI" id="CHEBI:57540"/>
        <dbReference type="ChEBI" id="CHEBI:57945"/>
        <dbReference type="EC" id="1.1.1.1"/>
    </reaction>
</comment>
<name>A0ABX1SLD1_9PSEU</name>
<reference evidence="11 12" key="1">
    <citation type="submission" date="2020-04" db="EMBL/GenBank/DDBJ databases">
        <authorList>
            <person name="Klaysubun C."/>
            <person name="Duangmal K."/>
            <person name="Lipun K."/>
        </authorList>
    </citation>
    <scope>NUCLEOTIDE SEQUENCE [LARGE SCALE GENOMIC DNA]</scope>
    <source>
        <strain evidence="11 12">K10HN5</strain>
    </source>
</reference>
<accession>A0ABX1SLD1</accession>
<keyword evidence="6" id="KW-0560">Oxidoreductase</keyword>
<dbReference type="EC" id="1.1.1.1" evidence="3"/>
<dbReference type="InterPro" id="IPR002328">
    <property type="entry name" value="ADH_Zn_CS"/>
</dbReference>
<evidence type="ECO:0000256" key="6">
    <source>
        <dbReference type="ARBA" id="ARBA00023002"/>
    </source>
</evidence>
<feature type="domain" description="Enoyl reductase (ER)" evidence="10">
    <location>
        <begin position="10"/>
        <end position="338"/>
    </location>
</feature>
<dbReference type="InterPro" id="IPR036291">
    <property type="entry name" value="NAD(P)-bd_dom_sf"/>
</dbReference>
<dbReference type="SUPFAM" id="SSF51735">
    <property type="entry name" value="NAD(P)-binding Rossmann-fold domains"/>
    <property type="match status" value="1"/>
</dbReference>
<evidence type="ECO:0000259" key="10">
    <source>
        <dbReference type="SMART" id="SM00829"/>
    </source>
</evidence>
<dbReference type="CDD" id="cd05284">
    <property type="entry name" value="arabinose_DH_like"/>
    <property type="match status" value="1"/>
</dbReference>
<evidence type="ECO:0000256" key="4">
    <source>
        <dbReference type="ARBA" id="ARBA00022723"/>
    </source>
</evidence>
<dbReference type="InterPro" id="IPR013154">
    <property type="entry name" value="ADH-like_N"/>
</dbReference>
<comment type="similarity">
    <text evidence="2 9">Belongs to the zinc-containing alcohol dehydrogenase family.</text>
</comment>
<dbReference type="Proteomes" id="UP000820669">
    <property type="component" value="Unassembled WGS sequence"/>
</dbReference>
<dbReference type="SUPFAM" id="SSF50129">
    <property type="entry name" value="GroES-like"/>
    <property type="match status" value="1"/>
</dbReference>
<proteinExistence type="inferred from homology"/>
<dbReference type="Gene3D" id="3.90.180.10">
    <property type="entry name" value="Medium-chain alcohol dehydrogenases, catalytic domain"/>
    <property type="match status" value="1"/>
</dbReference>
<keyword evidence="5 9" id="KW-0862">Zinc</keyword>
<evidence type="ECO:0000256" key="2">
    <source>
        <dbReference type="ARBA" id="ARBA00008072"/>
    </source>
</evidence>
<dbReference type="EMBL" id="JAAXLA010000105">
    <property type="protein sequence ID" value="NMI01866.1"/>
    <property type="molecule type" value="Genomic_DNA"/>
</dbReference>
<keyword evidence="12" id="KW-1185">Reference proteome</keyword>
<evidence type="ECO:0000256" key="7">
    <source>
        <dbReference type="ARBA" id="ARBA00049164"/>
    </source>
</evidence>
<comment type="catalytic activity">
    <reaction evidence="8">
        <text>a primary alcohol + NAD(+) = an aldehyde + NADH + H(+)</text>
        <dbReference type="Rhea" id="RHEA:10736"/>
        <dbReference type="ChEBI" id="CHEBI:15378"/>
        <dbReference type="ChEBI" id="CHEBI:15734"/>
        <dbReference type="ChEBI" id="CHEBI:17478"/>
        <dbReference type="ChEBI" id="CHEBI:57540"/>
        <dbReference type="ChEBI" id="CHEBI:57945"/>
        <dbReference type="EC" id="1.1.1.1"/>
    </reaction>
</comment>
<evidence type="ECO:0000256" key="3">
    <source>
        <dbReference type="ARBA" id="ARBA00013190"/>
    </source>
</evidence>
<dbReference type="SMART" id="SM00829">
    <property type="entry name" value="PKS_ER"/>
    <property type="match status" value="1"/>
</dbReference>
<dbReference type="RefSeq" id="WP_169385378.1">
    <property type="nucleotide sequence ID" value="NZ_JAAXLA010000105.1"/>
</dbReference>
<dbReference type="PANTHER" id="PTHR42940:SF8">
    <property type="entry name" value="VACUOLAR PROTEIN SORTING-ASSOCIATED PROTEIN 11"/>
    <property type="match status" value="1"/>
</dbReference>
<dbReference type="InterPro" id="IPR020843">
    <property type="entry name" value="ER"/>
</dbReference>
<evidence type="ECO:0000313" key="11">
    <source>
        <dbReference type="EMBL" id="NMI01866.1"/>
    </source>
</evidence>
<evidence type="ECO:0000256" key="5">
    <source>
        <dbReference type="ARBA" id="ARBA00022833"/>
    </source>
</evidence>
<comment type="cofactor">
    <cofactor evidence="1 9">
        <name>Zn(2+)</name>
        <dbReference type="ChEBI" id="CHEBI:29105"/>
    </cofactor>
</comment>